<keyword evidence="2" id="KW-1185">Reference proteome</keyword>
<sequence>MSIKVDCCSNLSAVREDNVLKAIARLNTDFNNAFATLTASITDLRTEMGTMNPEMGAMNTTVRGLRTEMETIRTEMETMRTEMGMISTEMGTMRIEMGTMNTYVREAMQDMRASMEDFDYNARARTLNSTANRSEYILHRLRNTTTHKLVDLPQTLGEVKALLVGEVNRYLEALGQTPTGSVEEKKAQLLQFIGVRSY</sequence>
<accession>A0ACC2JR57</accession>
<evidence type="ECO:0000313" key="1">
    <source>
        <dbReference type="EMBL" id="KAJ8129869.1"/>
    </source>
</evidence>
<organism evidence="1 2">
    <name type="scientific">Lasiodiplodia mahajangana</name>
    <dbReference type="NCBI Taxonomy" id="1108764"/>
    <lineage>
        <taxon>Eukaryota</taxon>
        <taxon>Fungi</taxon>
        <taxon>Dikarya</taxon>
        <taxon>Ascomycota</taxon>
        <taxon>Pezizomycotina</taxon>
        <taxon>Dothideomycetes</taxon>
        <taxon>Dothideomycetes incertae sedis</taxon>
        <taxon>Botryosphaeriales</taxon>
        <taxon>Botryosphaeriaceae</taxon>
        <taxon>Lasiodiplodia</taxon>
    </lineage>
</organism>
<reference evidence="1" key="1">
    <citation type="submission" date="2022-12" db="EMBL/GenBank/DDBJ databases">
        <title>Genome Sequence of Lasiodiplodia mahajangana.</title>
        <authorList>
            <person name="Buettner E."/>
        </authorList>
    </citation>
    <scope>NUCLEOTIDE SEQUENCE</scope>
    <source>
        <strain evidence="1">VT137</strain>
    </source>
</reference>
<comment type="caution">
    <text evidence="1">The sequence shown here is derived from an EMBL/GenBank/DDBJ whole genome shotgun (WGS) entry which is preliminary data.</text>
</comment>
<proteinExistence type="predicted"/>
<name>A0ACC2JR57_9PEZI</name>
<dbReference type="EMBL" id="JAPUUL010000638">
    <property type="protein sequence ID" value="KAJ8129869.1"/>
    <property type="molecule type" value="Genomic_DNA"/>
</dbReference>
<dbReference type="Proteomes" id="UP001153332">
    <property type="component" value="Unassembled WGS sequence"/>
</dbReference>
<protein>
    <submittedName>
        <fullName evidence="1">Uncharacterized protein</fullName>
    </submittedName>
</protein>
<gene>
    <name evidence="1" type="ORF">O1611_g3758</name>
</gene>
<evidence type="ECO:0000313" key="2">
    <source>
        <dbReference type="Proteomes" id="UP001153332"/>
    </source>
</evidence>